<evidence type="ECO:0008006" key="4">
    <source>
        <dbReference type="Google" id="ProtNLM"/>
    </source>
</evidence>
<comment type="caution">
    <text evidence="2">The sequence shown here is derived from an EMBL/GenBank/DDBJ whole genome shotgun (WGS) entry which is preliminary data.</text>
</comment>
<dbReference type="STRING" id="207949.RED65_13412"/>
<dbReference type="HOGENOM" id="CLU_070026_0_0_6"/>
<dbReference type="Pfam" id="PF11231">
    <property type="entry name" value="DUF3034"/>
    <property type="match status" value="1"/>
</dbReference>
<dbReference type="EMBL" id="AAQH01000005">
    <property type="protein sequence ID" value="EAT12685.1"/>
    <property type="molecule type" value="Genomic_DNA"/>
</dbReference>
<accession>Q1N3A6</accession>
<keyword evidence="3" id="KW-1185">Reference proteome</keyword>
<feature type="signal peptide" evidence="1">
    <location>
        <begin position="1"/>
        <end position="26"/>
    </location>
</feature>
<sequence>MRLLIGYQIMKLILSLLLLVISSASAAGGKILATPGVSMVEGSAGGGLVPWSQLAGYATEDEVLASGFCSRASVDDFDLNVCGVQVNIKDRIELSYAEQTFDVNPLSLQLEQSITGAKFRLYGDLVYSHFPQISAGVQYKKLDTPSVPFSLGAESDNGTDVYFTASKLHLGVVVGYNLLWNVSARHTEANQMGLLGFGARGKGASLQLEASAAVLFHKSLAIGVEYRQKPDNLGLGENDWSDVFIAWFPNKHLSITAAYLDLGSIAGIANQKGWYSSITGYF</sequence>
<proteinExistence type="predicted"/>
<dbReference type="AlphaFoldDB" id="Q1N3A6"/>
<protein>
    <recommendedName>
        <fullName evidence="4">DUF3034 family protein</fullName>
    </recommendedName>
</protein>
<feature type="chain" id="PRO_5004194798" description="DUF3034 family protein" evidence="1">
    <location>
        <begin position="27"/>
        <end position="282"/>
    </location>
</feature>
<dbReference type="Proteomes" id="UP000004263">
    <property type="component" value="Unassembled WGS sequence"/>
</dbReference>
<keyword evidence="1" id="KW-0732">Signal</keyword>
<name>Q1N3A6_9GAMM</name>
<organism evidence="2 3">
    <name type="scientific">Bermanella marisrubri</name>
    <dbReference type="NCBI Taxonomy" id="207949"/>
    <lineage>
        <taxon>Bacteria</taxon>
        <taxon>Pseudomonadati</taxon>
        <taxon>Pseudomonadota</taxon>
        <taxon>Gammaproteobacteria</taxon>
        <taxon>Oceanospirillales</taxon>
        <taxon>Oceanospirillaceae</taxon>
        <taxon>Bermanella</taxon>
    </lineage>
</organism>
<evidence type="ECO:0000256" key="1">
    <source>
        <dbReference type="SAM" id="SignalP"/>
    </source>
</evidence>
<evidence type="ECO:0000313" key="2">
    <source>
        <dbReference type="EMBL" id="EAT12685.1"/>
    </source>
</evidence>
<reference evidence="2 3" key="1">
    <citation type="submission" date="2006-03" db="EMBL/GenBank/DDBJ databases">
        <authorList>
            <person name="Pinhassi J."/>
            <person name="Pedros-Alio C."/>
            <person name="Ferriera S."/>
            <person name="Johnson J."/>
            <person name="Kravitz S."/>
            <person name="Halpern A."/>
            <person name="Remington K."/>
            <person name="Beeson K."/>
            <person name="Tran B."/>
            <person name="Rogers Y.-H."/>
            <person name="Friedman R."/>
            <person name="Venter J.C."/>
        </authorList>
    </citation>
    <scope>NUCLEOTIDE SEQUENCE [LARGE SCALE GENOMIC DNA]</scope>
    <source>
        <strain evidence="2 3">RED65</strain>
    </source>
</reference>
<evidence type="ECO:0000313" key="3">
    <source>
        <dbReference type="Proteomes" id="UP000004263"/>
    </source>
</evidence>
<dbReference type="InterPro" id="IPR021393">
    <property type="entry name" value="DUF3034"/>
</dbReference>
<gene>
    <name evidence="2" type="ORF">RED65_13412</name>
</gene>